<proteinExistence type="inferred from homology"/>
<organism evidence="10 11">
    <name type="scientific">Coemansia brasiliensis</name>
    <dbReference type="NCBI Taxonomy" id="2650707"/>
    <lineage>
        <taxon>Eukaryota</taxon>
        <taxon>Fungi</taxon>
        <taxon>Fungi incertae sedis</taxon>
        <taxon>Zoopagomycota</taxon>
        <taxon>Kickxellomycotina</taxon>
        <taxon>Kickxellomycetes</taxon>
        <taxon>Kickxellales</taxon>
        <taxon>Kickxellaceae</taxon>
        <taxon>Coemansia</taxon>
    </lineage>
</organism>
<dbReference type="PANTHER" id="PTHR43765:SF2">
    <property type="entry name" value="2-DEHYDROPANTOATE 2-REDUCTASE"/>
    <property type="match status" value="1"/>
</dbReference>
<evidence type="ECO:0000256" key="2">
    <source>
        <dbReference type="ARBA" id="ARBA00013014"/>
    </source>
</evidence>
<dbReference type="InterPro" id="IPR008927">
    <property type="entry name" value="6-PGluconate_DH-like_C_sf"/>
</dbReference>
<dbReference type="Gene3D" id="3.40.50.720">
    <property type="entry name" value="NAD(P)-binding Rossmann-like Domain"/>
    <property type="match status" value="1"/>
</dbReference>
<evidence type="ECO:0000256" key="4">
    <source>
        <dbReference type="ARBA" id="ARBA00023002"/>
    </source>
</evidence>
<evidence type="ECO:0000256" key="6">
    <source>
        <dbReference type="RuleBase" id="RU362068"/>
    </source>
</evidence>
<protein>
    <recommendedName>
        <fullName evidence="2 6">2-dehydropantoate 2-reductase</fullName>
        <ecNumber evidence="2 6">1.1.1.169</ecNumber>
    </recommendedName>
    <alternativeName>
        <fullName evidence="5 6">Ketopantoate reductase</fullName>
    </alternativeName>
</protein>
<dbReference type="PANTHER" id="PTHR43765">
    <property type="entry name" value="2-DEHYDROPANTOATE 2-REDUCTASE-RELATED"/>
    <property type="match status" value="1"/>
</dbReference>
<dbReference type="GO" id="GO:0008677">
    <property type="term" value="F:2-dehydropantoate 2-reductase activity"/>
    <property type="evidence" value="ECO:0007669"/>
    <property type="project" value="UniProtKB-EC"/>
</dbReference>
<dbReference type="InterPro" id="IPR013752">
    <property type="entry name" value="KPA_reductase"/>
</dbReference>
<accession>A0A9W8LY51</accession>
<evidence type="ECO:0000256" key="5">
    <source>
        <dbReference type="ARBA" id="ARBA00032024"/>
    </source>
</evidence>
<comment type="similarity">
    <text evidence="1 6">Belongs to the ketopantoate reductase family.</text>
</comment>
<dbReference type="InterPro" id="IPR003710">
    <property type="entry name" value="ApbA"/>
</dbReference>
<keyword evidence="7" id="KW-0812">Transmembrane</keyword>
<reference evidence="10" key="1">
    <citation type="submission" date="2022-07" db="EMBL/GenBank/DDBJ databases">
        <title>Phylogenomic reconstructions and comparative analyses of Kickxellomycotina fungi.</title>
        <authorList>
            <person name="Reynolds N.K."/>
            <person name="Stajich J.E."/>
            <person name="Barry K."/>
            <person name="Grigoriev I.V."/>
            <person name="Crous P."/>
            <person name="Smith M.E."/>
        </authorList>
    </citation>
    <scope>NUCLEOTIDE SEQUENCE</scope>
    <source>
        <strain evidence="10">NRRL 1566</strain>
    </source>
</reference>
<keyword evidence="3 6" id="KW-0521">NADP</keyword>
<dbReference type="GO" id="GO:0015940">
    <property type="term" value="P:pantothenate biosynthetic process"/>
    <property type="evidence" value="ECO:0007669"/>
    <property type="project" value="InterPro"/>
</dbReference>
<name>A0A9W8LY51_9FUNG</name>
<keyword evidence="7" id="KW-0472">Membrane</keyword>
<dbReference type="AlphaFoldDB" id="A0A9W8LY51"/>
<keyword evidence="7" id="KW-1133">Transmembrane helix</keyword>
<dbReference type="OrthoDB" id="73846at2759"/>
<evidence type="ECO:0000256" key="1">
    <source>
        <dbReference type="ARBA" id="ARBA00007870"/>
    </source>
</evidence>
<comment type="function">
    <text evidence="6">Catalyzes the NADPH-dependent reduction of ketopantoate into pantoic acid.</text>
</comment>
<dbReference type="InterPro" id="IPR013332">
    <property type="entry name" value="KPR_N"/>
</dbReference>
<evidence type="ECO:0000256" key="3">
    <source>
        <dbReference type="ARBA" id="ARBA00022857"/>
    </source>
</evidence>
<evidence type="ECO:0000256" key="7">
    <source>
        <dbReference type="SAM" id="Phobius"/>
    </source>
</evidence>
<evidence type="ECO:0000313" key="10">
    <source>
        <dbReference type="EMBL" id="KAJ2849711.1"/>
    </source>
</evidence>
<dbReference type="InterPro" id="IPR036291">
    <property type="entry name" value="NAD(P)-bd_dom_sf"/>
</dbReference>
<feature type="domain" description="Ketopantoate reductase C-terminal" evidence="9">
    <location>
        <begin position="216"/>
        <end position="345"/>
    </location>
</feature>
<dbReference type="SUPFAM" id="SSF48179">
    <property type="entry name" value="6-phosphogluconate dehydrogenase C-terminal domain-like"/>
    <property type="match status" value="1"/>
</dbReference>
<dbReference type="EC" id="1.1.1.169" evidence="2 6"/>
<dbReference type="InterPro" id="IPR013328">
    <property type="entry name" value="6PGD_dom2"/>
</dbReference>
<keyword evidence="4 6" id="KW-0560">Oxidoreductase</keyword>
<comment type="caution">
    <text evidence="10">The sequence shown here is derived from an EMBL/GenBank/DDBJ whole genome shotgun (WGS) entry which is preliminary data.</text>
</comment>
<evidence type="ECO:0000313" key="11">
    <source>
        <dbReference type="Proteomes" id="UP001139887"/>
    </source>
</evidence>
<feature type="domain" description="Ketopantoate reductase N-terminal" evidence="8">
    <location>
        <begin position="13"/>
        <end position="184"/>
    </location>
</feature>
<gene>
    <name evidence="10" type="primary">PAN5</name>
    <name evidence="10" type="ORF">IWW36_002438</name>
</gene>
<dbReference type="InterPro" id="IPR050838">
    <property type="entry name" value="Ketopantoate_reductase"/>
</dbReference>
<dbReference type="Proteomes" id="UP001139887">
    <property type="component" value="Unassembled WGS sequence"/>
</dbReference>
<comment type="catalytic activity">
    <reaction evidence="6">
        <text>(R)-pantoate + NADP(+) = 2-dehydropantoate + NADPH + H(+)</text>
        <dbReference type="Rhea" id="RHEA:16233"/>
        <dbReference type="ChEBI" id="CHEBI:11561"/>
        <dbReference type="ChEBI" id="CHEBI:15378"/>
        <dbReference type="ChEBI" id="CHEBI:15980"/>
        <dbReference type="ChEBI" id="CHEBI:57783"/>
        <dbReference type="ChEBI" id="CHEBI:58349"/>
        <dbReference type="EC" id="1.1.1.169"/>
    </reaction>
</comment>
<dbReference type="SUPFAM" id="SSF51735">
    <property type="entry name" value="NAD(P)-binding Rossmann-fold domains"/>
    <property type="match status" value="1"/>
</dbReference>
<evidence type="ECO:0000259" key="9">
    <source>
        <dbReference type="Pfam" id="PF08546"/>
    </source>
</evidence>
<evidence type="ECO:0000259" key="8">
    <source>
        <dbReference type="Pfam" id="PF02558"/>
    </source>
</evidence>
<dbReference type="Gene3D" id="1.10.1040.10">
    <property type="entry name" value="N-(1-d-carboxylethyl)-l-norvaline Dehydrogenase, domain 2"/>
    <property type="match status" value="1"/>
</dbReference>
<dbReference type="GO" id="GO:0005737">
    <property type="term" value="C:cytoplasm"/>
    <property type="evidence" value="ECO:0007669"/>
    <property type="project" value="TreeGrafter"/>
</dbReference>
<feature type="transmembrane region" description="Helical" evidence="7">
    <location>
        <begin position="12"/>
        <end position="29"/>
    </location>
</feature>
<dbReference type="Pfam" id="PF02558">
    <property type="entry name" value="ApbA"/>
    <property type="match status" value="1"/>
</dbReference>
<dbReference type="EMBL" id="JANBUW010000063">
    <property type="protein sequence ID" value="KAJ2849711.1"/>
    <property type="molecule type" value="Genomic_DNA"/>
</dbReference>
<sequence>MASSAEGGRLSRIYVLGAGAVGLLFAGHLRNAGYPITLLLRSSAAVERFEQQGGKIGIVNDWIRAHPSRQRLLRAGEEIPCCSIDDVQAETPTEKDTIINQLIITTKAQHVQQAYSQVQSRLNPNSAVLMLQNGMGTLEAIQRKFYTHSQNQPAFIIGTNAHGCLRHSNEEFATHHTAMSSCKIALHIPSAPQSAMEMLTALAALPLNVSVVNWSDLQPQMLLKLAANAVINPATALAGCRNGLMLQPEVPSVREFVASACLEIAAIYARAHPHLHSELSAAAIEEYVLNIVHVTAQNKSSMLQDVAAARPTESDWINGYLVRLGQQHGVPTPINTSLYALMKLRESAF</sequence>
<dbReference type="GO" id="GO:0050661">
    <property type="term" value="F:NADP binding"/>
    <property type="evidence" value="ECO:0007669"/>
    <property type="project" value="TreeGrafter"/>
</dbReference>
<dbReference type="Pfam" id="PF08546">
    <property type="entry name" value="ApbA_C"/>
    <property type="match status" value="1"/>
</dbReference>
<dbReference type="NCBIfam" id="TIGR00745">
    <property type="entry name" value="apbA_panE"/>
    <property type="match status" value="1"/>
</dbReference>
<keyword evidence="11" id="KW-1185">Reference proteome</keyword>